<reference evidence="1" key="2">
    <citation type="submission" date="2015-03" db="UniProtKB">
        <authorList>
            <consortium name="EnsemblPlants"/>
        </authorList>
    </citation>
    <scope>IDENTIFICATION</scope>
</reference>
<reference evidence="1" key="1">
    <citation type="journal article" date="2009" name="Rice">
        <title>De Novo Next Generation Sequencing of Plant Genomes.</title>
        <authorList>
            <person name="Rounsley S."/>
            <person name="Marri P.R."/>
            <person name="Yu Y."/>
            <person name="He R."/>
            <person name="Sisneros N."/>
            <person name="Goicoechea J.L."/>
            <person name="Lee S.J."/>
            <person name="Angelova A."/>
            <person name="Kudrna D."/>
            <person name="Luo M."/>
            <person name="Affourtit J."/>
            <person name="Desany B."/>
            <person name="Knight J."/>
            <person name="Niazi F."/>
            <person name="Egholm M."/>
            <person name="Wing R.A."/>
        </authorList>
    </citation>
    <scope>NUCLEOTIDE SEQUENCE [LARGE SCALE GENOMIC DNA]</scope>
    <source>
        <strain evidence="1">cv. IRGC 105608</strain>
    </source>
</reference>
<sequence length="114" mass="12849">MTKLPPSSIFSLFRSFSHGHGLTFTLWADLPSPPTDLQLRPRRRARGARRAGFLTPRIRLRADRIEGTLVPLSLPAAFLPRVPLDVGRLNPSGFPPINHPFCSGFRWRGTFIFT</sequence>
<name>A0A0D3F9U3_9ORYZ</name>
<dbReference type="Proteomes" id="UP000026960">
    <property type="component" value="Chromosome 2"/>
</dbReference>
<evidence type="ECO:0000313" key="1">
    <source>
        <dbReference type="EnsemblPlants" id="OBART02G30560.6"/>
    </source>
</evidence>
<dbReference type="HOGENOM" id="CLU_2124863_0_0_1"/>
<dbReference type="AlphaFoldDB" id="A0A0D3F9U3"/>
<organism evidence="1">
    <name type="scientific">Oryza barthii</name>
    <dbReference type="NCBI Taxonomy" id="65489"/>
    <lineage>
        <taxon>Eukaryota</taxon>
        <taxon>Viridiplantae</taxon>
        <taxon>Streptophyta</taxon>
        <taxon>Embryophyta</taxon>
        <taxon>Tracheophyta</taxon>
        <taxon>Spermatophyta</taxon>
        <taxon>Magnoliopsida</taxon>
        <taxon>Liliopsida</taxon>
        <taxon>Poales</taxon>
        <taxon>Poaceae</taxon>
        <taxon>BOP clade</taxon>
        <taxon>Oryzoideae</taxon>
        <taxon>Oryzeae</taxon>
        <taxon>Oryzinae</taxon>
        <taxon>Oryza</taxon>
    </lineage>
</organism>
<keyword evidence="2" id="KW-1185">Reference proteome</keyword>
<proteinExistence type="predicted"/>
<protein>
    <submittedName>
        <fullName evidence="1">Uncharacterized protein</fullName>
    </submittedName>
</protein>
<dbReference type="Gramene" id="OBART02G30560.6">
    <property type="protein sequence ID" value="OBART02G30560.6"/>
    <property type="gene ID" value="OBART02G30560"/>
</dbReference>
<dbReference type="EnsemblPlants" id="OBART02G30560.6">
    <property type="protein sequence ID" value="OBART02G30560.6"/>
    <property type="gene ID" value="OBART02G30560"/>
</dbReference>
<accession>A0A0D3F9U3</accession>
<evidence type="ECO:0000313" key="2">
    <source>
        <dbReference type="Proteomes" id="UP000026960"/>
    </source>
</evidence>